<gene>
    <name evidence="6" type="ORF">BO99DRAFT_471870</name>
</gene>
<feature type="domain" description="Metallo-beta-lactamase" evidence="5">
    <location>
        <begin position="76"/>
        <end position="292"/>
    </location>
</feature>
<evidence type="ECO:0000313" key="7">
    <source>
        <dbReference type="Proteomes" id="UP000249829"/>
    </source>
</evidence>
<keyword evidence="3" id="KW-0378">Hydrolase</keyword>
<dbReference type="InterPro" id="IPR051013">
    <property type="entry name" value="MBL_superfamily_lactonases"/>
</dbReference>
<accession>A0A2V5ICA4</accession>
<dbReference type="InterPro" id="IPR001279">
    <property type="entry name" value="Metallo-B-lactamas"/>
</dbReference>
<dbReference type="PANTHER" id="PTHR42978:SF5">
    <property type="entry name" value="METALLO-BETA-LACTAMASE DOMAIN-CONTAINING PROTEIN"/>
    <property type="match status" value="1"/>
</dbReference>
<dbReference type="EMBL" id="KZ825115">
    <property type="protein sequence ID" value="PYI21637.1"/>
    <property type="molecule type" value="Genomic_DNA"/>
</dbReference>
<dbReference type="GO" id="GO:0016787">
    <property type="term" value="F:hydrolase activity"/>
    <property type="evidence" value="ECO:0007669"/>
    <property type="project" value="UniProtKB-KW"/>
</dbReference>
<keyword evidence="2" id="KW-0479">Metal-binding</keyword>
<dbReference type="AlphaFoldDB" id="A0A2V5ICA4"/>
<dbReference type="Pfam" id="PF00753">
    <property type="entry name" value="Lactamase_B"/>
    <property type="match status" value="1"/>
</dbReference>
<dbReference type="SUPFAM" id="SSF56281">
    <property type="entry name" value="Metallo-hydrolase/oxidoreductase"/>
    <property type="match status" value="1"/>
</dbReference>
<dbReference type="Proteomes" id="UP000249829">
    <property type="component" value="Unassembled WGS sequence"/>
</dbReference>
<proteinExistence type="inferred from homology"/>
<evidence type="ECO:0000256" key="1">
    <source>
        <dbReference type="ARBA" id="ARBA00007749"/>
    </source>
</evidence>
<dbReference type="InterPro" id="IPR036866">
    <property type="entry name" value="RibonucZ/Hydroxyglut_hydro"/>
</dbReference>
<keyword evidence="4" id="KW-0862">Zinc</keyword>
<dbReference type="STRING" id="1450538.A0A2V5ICA4"/>
<keyword evidence="7" id="KW-1185">Reference proteome</keyword>
<evidence type="ECO:0000256" key="4">
    <source>
        <dbReference type="ARBA" id="ARBA00022833"/>
    </source>
</evidence>
<dbReference type="OMA" id="AYTPGYP"/>
<organism evidence="6 7">
    <name type="scientific">Aspergillus violaceofuscus (strain CBS 115571)</name>
    <dbReference type="NCBI Taxonomy" id="1450538"/>
    <lineage>
        <taxon>Eukaryota</taxon>
        <taxon>Fungi</taxon>
        <taxon>Dikarya</taxon>
        <taxon>Ascomycota</taxon>
        <taxon>Pezizomycotina</taxon>
        <taxon>Eurotiomycetes</taxon>
        <taxon>Eurotiomycetidae</taxon>
        <taxon>Eurotiales</taxon>
        <taxon>Aspergillaceae</taxon>
        <taxon>Aspergillus</taxon>
    </lineage>
</organism>
<comment type="similarity">
    <text evidence="1">Belongs to the metallo-beta-lactamase superfamily.</text>
</comment>
<evidence type="ECO:0000259" key="5">
    <source>
        <dbReference type="SMART" id="SM00849"/>
    </source>
</evidence>
<name>A0A2V5ICA4_ASPV1</name>
<reference evidence="6 7" key="1">
    <citation type="submission" date="2018-02" db="EMBL/GenBank/DDBJ databases">
        <title>The genomes of Aspergillus section Nigri reveals drivers in fungal speciation.</title>
        <authorList>
            <consortium name="DOE Joint Genome Institute"/>
            <person name="Vesth T.C."/>
            <person name="Nybo J."/>
            <person name="Theobald S."/>
            <person name="Brandl J."/>
            <person name="Frisvad J.C."/>
            <person name="Nielsen K.F."/>
            <person name="Lyhne E.K."/>
            <person name="Kogle M.E."/>
            <person name="Kuo A."/>
            <person name="Riley R."/>
            <person name="Clum A."/>
            <person name="Nolan M."/>
            <person name="Lipzen A."/>
            <person name="Salamov A."/>
            <person name="Henrissat B."/>
            <person name="Wiebenga A."/>
            <person name="De vries R.P."/>
            <person name="Grigoriev I.V."/>
            <person name="Mortensen U.H."/>
            <person name="Andersen M.R."/>
            <person name="Baker S.E."/>
        </authorList>
    </citation>
    <scope>NUCLEOTIDE SEQUENCE [LARGE SCALE GENOMIC DNA]</scope>
    <source>
        <strain evidence="6 7">CBS 115571</strain>
    </source>
</reference>
<dbReference type="GO" id="GO:0046872">
    <property type="term" value="F:metal ion binding"/>
    <property type="evidence" value="ECO:0007669"/>
    <property type="project" value="UniProtKB-KW"/>
</dbReference>
<dbReference type="SMART" id="SM00849">
    <property type="entry name" value="Lactamase_B"/>
    <property type="match status" value="1"/>
</dbReference>
<dbReference type="Gene3D" id="3.60.15.10">
    <property type="entry name" value="Ribonuclease Z/Hydroxyacylglutathione hydrolase-like"/>
    <property type="match status" value="1"/>
</dbReference>
<dbReference type="PANTHER" id="PTHR42978">
    <property type="entry name" value="QUORUM-QUENCHING LACTONASE YTNP-RELATED-RELATED"/>
    <property type="match status" value="1"/>
</dbReference>
<evidence type="ECO:0000256" key="2">
    <source>
        <dbReference type="ARBA" id="ARBA00022723"/>
    </source>
</evidence>
<protein>
    <submittedName>
        <fullName evidence="6">Metallo-beta-lactamase superfamily protein</fullName>
    </submittedName>
</protein>
<sequence>MAHLANQAVPPIISFVGQILVHSFSSQQTRTMTSLDLPQSASTVEVFLIDSGARLDFPAQQFMTPAIRGYDRMAVPSYCFLVTHPSGQRILFDLSIRSDIQNLAPLFAERCTNTASSGWKISSPHNVSDILVANGVPLADINAIIWSHHHFDHTGDPSLFPSSTNLVVGPGFTRNFTPGWPEQPESPVKSADWHGRTLREIQFDEQQLKIGRFPAVDWFGDGSFYLLHTPGHTPDHMVGLARVQSDSFVLMGADFAHHPGEFRPSKHSPMPERIRPSPLPSHPRFGSVCPGHLFHSLGRHPGANDSPFFEPAEEYTHDFDECLRTIDLLTKFDADERVLVLTAHDHSLLPIFTGAEDGNAGWCFPHRTLNGWREAGLADRGRWRFLNDFRDAVGEE</sequence>
<dbReference type="CDD" id="cd07730">
    <property type="entry name" value="metallo-hydrolase-like_MBL-fold"/>
    <property type="match status" value="1"/>
</dbReference>
<evidence type="ECO:0000313" key="6">
    <source>
        <dbReference type="EMBL" id="PYI21637.1"/>
    </source>
</evidence>
<evidence type="ECO:0000256" key="3">
    <source>
        <dbReference type="ARBA" id="ARBA00022801"/>
    </source>
</evidence>